<evidence type="ECO:0000313" key="14">
    <source>
        <dbReference type="Proteomes" id="UP000265566"/>
    </source>
</evidence>
<dbReference type="Pfam" id="PF03732">
    <property type="entry name" value="Retrotrans_gag"/>
    <property type="match status" value="1"/>
</dbReference>
<dbReference type="Gene3D" id="4.10.60.10">
    <property type="entry name" value="Zinc finger, CCHC-type"/>
    <property type="match status" value="1"/>
</dbReference>
<name>A0A396J9T0_MEDTR</name>
<dbReference type="Gramene" id="rna10048">
    <property type="protein sequence ID" value="RHN74082.1"/>
    <property type="gene ID" value="gene10048"/>
</dbReference>
<organism evidence="13 14">
    <name type="scientific">Medicago truncatula</name>
    <name type="common">Barrel medic</name>
    <name type="synonym">Medicago tribuloides</name>
    <dbReference type="NCBI Taxonomy" id="3880"/>
    <lineage>
        <taxon>Eukaryota</taxon>
        <taxon>Viridiplantae</taxon>
        <taxon>Streptophyta</taxon>
        <taxon>Embryophyta</taxon>
        <taxon>Tracheophyta</taxon>
        <taxon>Spermatophyta</taxon>
        <taxon>Magnoliopsida</taxon>
        <taxon>eudicotyledons</taxon>
        <taxon>Gunneridae</taxon>
        <taxon>Pentapetalae</taxon>
        <taxon>rosids</taxon>
        <taxon>fabids</taxon>
        <taxon>Fabales</taxon>
        <taxon>Fabaceae</taxon>
        <taxon>Papilionoideae</taxon>
        <taxon>50 kb inversion clade</taxon>
        <taxon>NPAAA clade</taxon>
        <taxon>Hologalegina</taxon>
        <taxon>IRL clade</taxon>
        <taxon>Trifolieae</taxon>
        <taxon>Medicago</taxon>
    </lineage>
</organism>
<dbReference type="SUPFAM" id="SSF57756">
    <property type="entry name" value="Retrovirus zinc finger-like domains"/>
    <property type="match status" value="1"/>
</dbReference>
<dbReference type="InterPro" id="IPR036875">
    <property type="entry name" value="Znf_CCHC_sf"/>
</dbReference>
<dbReference type="CDD" id="cd00303">
    <property type="entry name" value="retropepsin_like"/>
    <property type="match status" value="1"/>
</dbReference>
<evidence type="ECO:0000313" key="13">
    <source>
        <dbReference type="EMBL" id="RHN74082.1"/>
    </source>
</evidence>
<dbReference type="SUPFAM" id="SSF56672">
    <property type="entry name" value="DNA/RNA polymerases"/>
    <property type="match status" value="1"/>
</dbReference>
<keyword evidence="6" id="KW-0255">Endonuclease</keyword>
<dbReference type="GO" id="GO:0004519">
    <property type="term" value="F:endonuclease activity"/>
    <property type="evidence" value="ECO:0007669"/>
    <property type="project" value="UniProtKB-KW"/>
</dbReference>
<evidence type="ECO:0000256" key="4">
    <source>
        <dbReference type="ARBA" id="ARBA00022695"/>
    </source>
</evidence>
<dbReference type="InterPro" id="IPR043502">
    <property type="entry name" value="DNA/RNA_pol_sf"/>
</dbReference>
<evidence type="ECO:0000256" key="8">
    <source>
        <dbReference type="ARBA" id="ARBA00022918"/>
    </source>
</evidence>
<dbReference type="Pfam" id="PF08284">
    <property type="entry name" value="RVP_2"/>
    <property type="match status" value="1"/>
</dbReference>
<dbReference type="Pfam" id="PF00098">
    <property type="entry name" value="zf-CCHC"/>
    <property type="match status" value="1"/>
</dbReference>
<dbReference type="InterPro" id="IPR005162">
    <property type="entry name" value="Retrotrans_gag_dom"/>
</dbReference>
<dbReference type="EC" id="2.7.7.49" evidence="1"/>
<dbReference type="Proteomes" id="UP000265566">
    <property type="component" value="Chromosome 2"/>
</dbReference>
<dbReference type="CDD" id="cd01647">
    <property type="entry name" value="RT_LTR"/>
    <property type="match status" value="1"/>
</dbReference>
<evidence type="ECO:0000256" key="3">
    <source>
        <dbReference type="ARBA" id="ARBA00022679"/>
    </source>
</evidence>
<dbReference type="PANTHER" id="PTHR37984:SF5">
    <property type="entry name" value="PROTEIN NYNRIN-LIKE"/>
    <property type="match status" value="1"/>
</dbReference>
<keyword evidence="9" id="KW-0863">Zinc-finger</keyword>
<dbReference type="FunFam" id="3.10.10.10:FF:000007">
    <property type="entry name" value="Retrovirus-related Pol polyprotein from transposon 17.6-like Protein"/>
    <property type="match status" value="1"/>
</dbReference>
<evidence type="ECO:0000256" key="1">
    <source>
        <dbReference type="ARBA" id="ARBA00012493"/>
    </source>
</evidence>
<dbReference type="EMBL" id="PSQE01000002">
    <property type="protein sequence ID" value="RHN74082.1"/>
    <property type="molecule type" value="Genomic_DNA"/>
</dbReference>
<dbReference type="InterPro" id="IPR041373">
    <property type="entry name" value="RT_RNaseH"/>
</dbReference>
<feature type="compositionally biased region" description="Basic and acidic residues" evidence="10">
    <location>
        <begin position="235"/>
        <end position="244"/>
    </location>
</feature>
<feature type="domain" description="CCHC-type" evidence="11">
    <location>
        <begin position="257"/>
        <end position="272"/>
    </location>
</feature>
<dbReference type="FunFam" id="3.30.70.270:FF:000020">
    <property type="entry name" value="Transposon Tf2-6 polyprotein-like Protein"/>
    <property type="match status" value="1"/>
</dbReference>
<keyword evidence="7 13" id="KW-0378">Hydrolase</keyword>
<dbReference type="InterPro" id="IPR000477">
    <property type="entry name" value="RT_dom"/>
</dbReference>
<dbReference type="InterPro" id="IPR050951">
    <property type="entry name" value="Retrovirus_Pol_polyprotein"/>
</dbReference>
<dbReference type="SUPFAM" id="SSF50630">
    <property type="entry name" value="Acid proteases"/>
    <property type="match status" value="1"/>
</dbReference>
<dbReference type="Gene3D" id="3.10.10.10">
    <property type="entry name" value="HIV Type 1 Reverse Transcriptase, subunit A, domain 1"/>
    <property type="match status" value="1"/>
</dbReference>
<dbReference type="Gene3D" id="3.10.20.370">
    <property type="match status" value="1"/>
</dbReference>
<evidence type="ECO:0000259" key="11">
    <source>
        <dbReference type="PROSITE" id="PS50158"/>
    </source>
</evidence>
<dbReference type="Pfam" id="PF17917">
    <property type="entry name" value="RT_RNaseH"/>
    <property type="match status" value="1"/>
</dbReference>
<dbReference type="Gene3D" id="3.30.70.270">
    <property type="match status" value="2"/>
</dbReference>
<dbReference type="Pfam" id="PF00078">
    <property type="entry name" value="RVT_1"/>
    <property type="match status" value="1"/>
</dbReference>
<protein>
    <recommendedName>
        <fullName evidence="1">RNA-directed DNA polymerase</fullName>
        <ecNumber evidence="1">2.7.7.49</ecNumber>
    </recommendedName>
</protein>
<dbReference type="PANTHER" id="PTHR37984">
    <property type="entry name" value="PROTEIN CBG26694"/>
    <property type="match status" value="1"/>
</dbReference>
<evidence type="ECO:0000256" key="6">
    <source>
        <dbReference type="ARBA" id="ARBA00022759"/>
    </source>
</evidence>
<comment type="caution">
    <text evidence="13">The sequence shown here is derived from an EMBL/GenBank/DDBJ whole genome shotgun (WGS) entry which is preliminary data.</text>
</comment>
<keyword evidence="3 13" id="KW-0808">Transferase</keyword>
<dbReference type="InterPro" id="IPR043128">
    <property type="entry name" value="Rev_trsase/Diguanyl_cyclase"/>
</dbReference>
<dbReference type="GO" id="GO:0003964">
    <property type="term" value="F:RNA-directed DNA polymerase activity"/>
    <property type="evidence" value="ECO:0007669"/>
    <property type="project" value="UniProtKB-KW"/>
</dbReference>
<keyword evidence="2" id="KW-0645">Protease</keyword>
<keyword evidence="5" id="KW-0540">Nuclease</keyword>
<evidence type="ECO:0000256" key="7">
    <source>
        <dbReference type="ARBA" id="ARBA00022801"/>
    </source>
</evidence>
<dbReference type="PROSITE" id="PS50158">
    <property type="entry name" value="ZF_CCHC"/>
    <property type="match status" value="1"/>
</dbReference>
<feature type="domain" description="Reverse transcriptase" evidence="12">
    <location>
        <begin position="516"/>
        <end position="696"/>
    </location>
</feature>
<dbReference type="FunFam" id="3.10.20.370:FF:000001">
    <property type="entry name" value="Retrovirus-related Pol polyprotein from transposon 17.6-like protein"/>
    <property type="match status" value="1"/>
</dbReference>
<dbReference type="AlphaFoldDB" id="A0A396J9T0"/>
<keyword evidence="9" id="KW-0479">Metal-binding</keyword>
<keyword evidence="4 13" id="KW-0548">Nucleotidyltransferase</keyword>
<dbReference type="GO" id="GO:0008233">
    <property type="term" value="F:peptidase activity"/>
    <property type="evidence" value="ECO:0007669"/>
    <property type="project" value="UniProtKB-KW"/>
</dbReference>
<dbReference type="CDD" id="cd09274">
    <property type="entry name" value="RNase_HI_RT_Ty3"/>
    <property type="match status" value="1"/>
</dbReference>
<dbReference type="SMART" id="SM00343">
    <property type="entry name" value="ZnF_C2HC"/>
    <property type="match status" value="1"/>
</dbReference>
<dbReference type="InterPro" id="IPR001878">
    <property type="entry name" value="Znf_CCHC"/>
</dbReference>
<dbReference type="GO" id="GO:0006508">
    <property type="term" value="P:proteolysis"/>
    <property type="evidence" value="ECO:0007669"/>
    <property type="project" value="UniProtKB-KW"/>
</dbReference>
<keyword evidence="8" id="KW-0695">RNA-directed DNA polymerase</keyword>
<dbReference type="InterPro" id="IPR021109">
    <property type="entry name" value="Peptidase_aspartic_dom_sf"/>
</dbReference>
<evidence type="ECO:0000256" key="5">
    <source>
        <dbReference type="ARBA" id="ARBA00022722"/>
    </source>
</evidence>
<evidence type="ECO:0000256" key="10">
    <source>
        <dbReference type="SAM" id="MobiDB-lite"/>
    </source>
</evidence>
<proteinExistence type="predicted"/>
<sequence>MAGRNDAALAAALQAVAQAVGQQPNANAGANAEARMLETFMKKNPPTFKGRYDPDGAHTWLKEIERIFRVIQCTEDQKVRFGTHQLAEEADDWWVALLPTLGQEGAVVTWAVFRREFLRRYFPEDVRGKKEIEFLELKQGNMSVTEYAAKFVELSKFYPHYTAENAEFSRCIKFENGLRPDIKRAIGYQQLRVFQDLVNSCRIYEEDTKAHYKVVNERKGKGQQSRPKPYSAPADKGKQKMVDVRRPKKKDAAEIVCFNCGEKGHKSNVCPEEIKKCVRCGKAPTTGRVFALTGTQTENEDRLIRGTCYINNTPLVAIIDTGATHCFIAFDCVSALGLDLSDMNGEMVIETPAKGSVTTSLVCLKCPWSMFGRDFEMDLVCLPLGGMDVILGMNWLEYNHVLINCFSKSVHFSSVEEESGAEFLSTKQLKQLERDGILMFSLMATLSIENQAVIDRLPVVCEFPEVFPDEIPDVPPEREVEFSIDLVPGTKPVSMAPYRMSASELSELKKQLEDLLKKKFVRPSVSPWGAPILLVKKKDGSMRLCIDYRQLNKKVTIKNRYPLPRIDDLMDQLVGARVFSKIDLRSGYHQIKVKDEDMQKTAFRTRYGHYEYKVMPFGVTNAPGVFMEYMNRIFHAFLDRFVVVFIDDILIYSKTEEEHAEHLKIVLQVLKEKKLYAKLSKCEFWLKEVSFLGHVISGDGIAVDPSKVEAVSQWDTPKSVTEIRSFLGLAGYYRRFIEGFSKLALPLTQLTCKGKTFVWDVHCERSFGELKKRLTTAPVLILPKSDEPFVVYCDASKLGLGGVLMQEGKVVAYASRQLRVHEKNYPTHDLELAAVVFVLKIWRHYLYGSRFEVFSDHKSLKYLFDQKELNMRQRRWLELLKDYDFGLNYHPGKANVVADALSRKTLHMSAMMVREFELLEQFRDMSLVCEWSPQSVKLGMLKIDSEFLKNIKEAQKVDVKFVDLLVARDQTEDSDFKIDDQGVLRFR</sequence>
<evidence type="ECO:0000256" key="9">
    <source>
        <dbReference type="PROSITE-ProRule" id="PRU00047"/>
    </source>
</evidence>
<reference evidence="14" key="1">
    <citation type="journal article" date="2018" name="Nat. Plants">
        <title>Whole-genome landscape of Medicago truncatula symbiotic genes.</title>
        <authorList>
            <person name="Pecrix Y."/>
            <person name="Staton S.E."/>
            <person name="Sallet E."/>
            <person name="Lelandais-Briere C."/>
            <person name="Moreau S."/>
            <person name="Carrere S."/>
            <person name="Blein T."/>
            <person name="Jardinaud M.F."/>
            <person name="Latrasse D."/>
            <person name="Zouine M."/>
            <person name="Zahm M."/>
            <person name="Kreplak J."/>
            <person name="Mayjonade B."/>
            <person name="Satge C."/>
            <person name="Perez M."/>
            <person name="Cauet S."/>
            <person name="Marande W."/>
            <person name="Chantry-Darmon C."/>
            <person name="Lopez-Roques C."/>
            <person name="Bouchez O."/>
            <person name="Berard A."/>
            <person name="Debelle F."/>
            <person name="Munos S."/>
            <person name="Bendahmane A."/>
            <person name="Berges H."/>
            <person name="Niebel A."/>
            <person name="Buitink J."/>
            <person name="Frugier F."/>
            <person name="Benhamed M."/>
            <person name="Crespi M."/>
            <person name="Gouzy J."/>
            <person name="Gamas P."/>
        </authorList>
    </citation>
    <scope>NUCLEOTIDE SEQUENCE [LARGE SCALE GENOMIC DNA]</scope>
    <source>
        <strain evidence="14">cv. Jemalong A17</strain>
    </source>
</reference>
<gene>
    <name evidence="13" type="ORF">MtrunA17_Chr2g0306051</name>
</gene>
<accession>A0A396J9T0</accession>
<feature type="region of interest" description="Disordered" evidence="10">
    <location>
        <begin position="215"/>
        <end position="244"/>
    </location>
</feature>
<dbReference type="GO" id="GO:0003676">
    <property type="term" value="F:nucleic acid binding"/>
    <property type="evidence" value="ECO:0007669"/>
    <property type="project" value="InterPro"/>
</dbReference>
<evidence type="ECO:0000256" key="2">
    <source>
        <dbReference type="ARBA" id="ARBA00022670"/>
    </source>
</evidence>
<dbReference type="GO" id="GO:0008270">
    <property type="term" value="F:zinc ion binding"/>
    <property type="evidence" value="ECO:0007669"/>
    <property type="project" value="UniProtKB-KW"/>
</dbReference>
<evidence type="ECO:0000259" key="12">
    <source>
        <dbReference type="PROSITE" id="PS50878"/>
    </source>
</evidence>
<keyword evidence="9" id="KW-0862">Zinc</keyword>
<dbReference type="PROSITE" id="PS50878">
    <property type="entry name" value="RT_POL"/>
    <property type="match status" value="1"/>
</dbReference>
<dbReference type="Gene3D" id="2.40.70.10">
    <property type="entry name" value="Acid Proteases"/>
    <property type="match status" value="1"/>
</dbReference>